<feature type="transmembrane region" description="Helical" evidence="6">
    <location>
        <begin position="228"/>
        <end position="251"/>
    </location>
</feature>
<feature type="transmembrane region" description="Helical" evidence="6">
    <location>
        <begin position="77"/>
        <end position="98"/>
    </location>
</feature>
<feature type="transmembrane region" description="Helical" evidence="6">
    <location>
        <begin position="104"/>
        <end position="125"/>
    </location>
</feature>
<dbReference type="GO" id="GO:0005886">
    <property type="term" value="C:plasma membrane"/>
    <property type="evidence" value="ECO:0007669"/>
    <property type="project" value="UniProtKB-SubCell"/>
</dbReference>
<dbReference type="KEGG" id="led:BBK82_33240"/>
<name>A0A1B2HR09_9PSEU</name>
<feature type="transmembrane region" description="Helical" evidence="6">
    <location>
        <begin position="320"/>
        <end position="340"/>
    </location>
</feature>
<dbReference type="Pfam" id="PF07690">
    <property type="entry name" value="MFS_1"/>
    <property type="match status" value="1"/>
</dbReference>
<feature type="transmembrane region" description="Helical" evidence="6">
    <location>
        <begin position="172"/>
        <end position="196"/>
    </location>
</feature>
<dbReference type="SUPFAM" id="SSF103473">
    <property type="entry name" value="MFS general substrate transporter"/>
    <property type="match status" value="1"/>
</dbReference>
<keyword evidence="3 6" id="KW-0812">Transmembrane</keyword>
<dbReference type="EMBL" id="CP016793">
    <property type="protein sequence ID" value="ANZ40176.1"/>
    <property type="molecule type" value="Genomic_DNA"/>
</dbReference>
<proteinExistence type="predicted"/>
<protein>
    <recommendedName>
        <fullName evidence="9">MFS transporter</fullName>
    </recommendedName>
</protein>
<feature type="transmembrane region" description="Helical" evidence="6">
    <location>
        <begin position="146"/>
        <end position="166"/>
    </location>
</feature>
<reference evidence="7 8" key="1">
    <citation type="submission" date="2016-07" db="EMBL/GenBank/DDBJ databases">
        <title>Complete genome sequence of the Lentzea guizhouensis DHS C013.</title>
        <authorList>
            <person name="Cao C."/>
        </authorList>
    </citation>
    <scope>NUCLEOTIDE SEQUENCE [LARGE SCALE GENOMIC DNA]</scope>
    <source>
        <strain evidence="7 8">DHS C013</strain>
    </source>
</reference>
<gene>
    <name evidence="7" type="ORF">BBK82_33240</name>
</gene>
<comment type="subcellular location">
    <subcellularLocation>
        <location evidence="1">Cell membrane</location>
        <topology evidence="1">Multi-pass membrane protein</topology>
    </subcellularLocation>
</comment>
<evidence type="ECO:0000313" key="7">
    <source>
        <dbReference type="EMBL" id="ANZ40176.1"/>
    </source>
</evidence>
<keyword evidence="4 6" id="KW-1133">Transmembrane helix</keyword>
<sequence>MIRVKGRVDRDWWLLLVAQAISTTGTQITVVLIPAVAILAFGSGIGPATLLLVAEFLPAAVLGPFAGVLIDRLKPRDVLVAMDLVRTAAPAVVALIIASGVREIWVLYVLAAVLGVAGAVFDTAAEAAIPGLVAPDHLERANATRSSLLNVVRIAGPGLGGLIIAVSAAELALLVTAGTFFASAVVIVGASSATLLSRRSHATERPSVVDQLREGVRYLNGDLVLRRAVLGTATMNLAGSGIGALFFVYAYQQLRLGPDEVGFTMSAFSLGAVLGAAGSAWVTRRLSAALACAVCASVAAGALFLIPAASLGLPFPVLTVYQFVFGAAATAWAVVLLSLRQRRTAPEMLGRVGSLVNAVTVATVPLGAVLGTALAGAVGTTPAMLVLAALAAATPAFYWSPGFRYADSR</sequence>
<feature type="transmembrane region" description="Helical" evidence="6">
    <location>
        <begin position="352"/>
        <end position="375"/>
    </location>
</feature>
<dbReference type="InterPro" id="IPR036259">
    <property type="entry name" value="MFS_trans_sf"/>
</dbReference>
<dbReference type="CDD" id="cd06173">
    <property type="entry name" value="MFS_MefA_like"/>
    <property type="match status" value="1"/>
</dbReference>
<organism evidence="7 8">
    <name type="scientific">Lentzea guizhouensis</name>
    <dbReference type="NCBI Taxonomy" id="1586287"/>
    <lineage>
        <taxon>Bacteria</taxon>
        <taxon>Bacillati</taxon>
        <taxon>Actinomycetota</taxon>
        <taxon>Actinomycetes</taxon>
        <taxon>Pseudonocardiales</taxon>
        <taxon>Pseudonocardiaceae</taxon>
        <taxon>Lentzea</taxon>
    </lineage>
</organism>
<accession>A0A1B2HR09</accession>
<evidence type="ECO:0000256" key="6">
    <source>
        <dbReference type="SAM" id="Phobius"/>
    </source>
</evidence>
<keyword evidence="8" id="KW-1185">Reference proteome</keyword>
<dbReference type="InterPro" id="IPR011701">
    <property type="entry name" value="MFS"/>
</dbReference>
<evidence type="ECO:0000256" key="1">
    <source>
        <dbReference type="ARBA" id="ARBA00004651"/>
    </source>
</evidence>
<dbReference type="PANTHER" id="PTHR23513:SF6">
    <property type="entry name" value="MAJOR FACILITATOR SUPERFAMILY ASSOCIATED DOMAIN-CONTAINING PROTEIN"/>
    <property type="match status" value="1"/>
</dbReference>
<dbReference type="AlphaFoldDB" id="A0A1B2HR09"/>
<feature type="transmembrane region" description="Helical" evidence="6">
    <location>
        <begin position="12"/>
        <end position="42"/>
    </location>
</feature>
<evidence type="ECO:0000256" key="2">
    <source>
        <dbReference type="ARBA" id="ARBA00022475"/>
    </source>
</evidence>
<evidence type="ECO:0000256" key="4">
    <source>
        <dbReference type="ARBA" id="ARBA00022989"/>
    </source>
</evidence>
<evidence type="ECO:0008006" key="9">
    <source>
        <dbReference type="Google" id="ProtNLM"/>
    </source>
</evidence>
<dbReference type="PANTHER" id="PTHR23513">
    <property type="entry name" value="INTEGRAL MEMBRANE EFFLUX PROTEIN-RELATED"/>
    <property type="match status" value="1"/>
</dbReference>
<dbReference type="STRING" id="1586287.BBK82_33240"/>
<feature type="transmembrane region" description="Helical" evidence="6">
    <location>
        <begin position="381"/>
        <end position="399"/>
    </location>
</feature>
<dbReference type="GO" id="GO:0022857">
    <property type="term" value="F:transmembrane transporter activity"/>
    <property type="evidence" value="ECO:0007669"/>
    <property type="project" value="InterPro"/>
</dbReference>
<feature type="transmembrane region" description="Helical" evidence="6">
    <location>
        <begin position="48"/>
        <end position="70"/>
    </location>
</feature>
<keyword evidence="5 6" id="KW-0472">Membrane</keyword>
<evidence type="ECO:0000256" key="5">
    <source>
        <dbReference type="ARBA" id="ARBA00023136"/>
    </source>
</evidence>
<feature type="transmembrane region" description="Helical" evidence="6">
    <location>
        <begin position="263"/>
        <end position="282"/>
    </location>
</feature>
<keyword evidence="2" id="KW-1003">Cell membrane</keyword>
<feature type="transmembrane region" description="Helical" evidence="6">
    <location>
        <begin position="289"/>
        <end position="308"/>
    </location>
</feature>
<evidence type="ECO:0000313" key="8">
    <source>
        <dbReference type="Proteomes" id="UP000093053"/>
    </source>
</evidence>
<dbReference type="Gene3D" id="1.20.1250.20">
    <property type="entry name" value="MFS general substrate transporter like domains"/>
    <property type="match status" value="1"/>
</dbReference>
<dbReference type="Proteomes" id="UP000093053">
    <property type="component" value="Chromosome"/>
</dbReference>
<evidence type="ECO:0000256" key="3">
    <source>
        <dbReference type="ARBA" id="ARBA00022692"/>
    </source>
</evidence>